<accession>A0A096AJY7</accession>
<comment type="caution">
    <text evidence="1">The sequence shown here is derived from an EMBL/GenBank/DDBJ whole genome shotgun (WGS) entry which is preliminary data.</text>
</comment>
<evidence type="ECO:0000313" key="2">
    <source>
        <dbReference type="Proteomes" id="UP000029578"/>
    </source>
</evidence>
<protein>
    <submittedName>
        <fullName evidence="1">Uncharacterized protein</fullName>
    </submittedName>
</protein>
<dbReference type="AlphaFoldDB" id="A0A096AJY7"/>
<sequence length="663" mass="75795">MVKIANFKKFVDGLLKPVNNKAGKVDARIKALLPSAGDEIILYKDFQRLGKGLLREQLLDGVDNQCYIDIVEIIHNYLGWNQNAIKGFSAPCWQDVIAACSEEMPLPQTDWLKEYDKEYRLAAAAKRLREFGLEIKIEGCSYVTENDDIVFDALIKWIREAGGRRFLKMLLAQMEYLEPEGRFLTDMNGNTPNPKDVIIIKPYNYLVNLALANINADGGSNSEAAKAFKKAISLATDYCFLKYPVQNFGDVWEDLFHRDRDAVEFFRDLVYKESIFGLTQHSVWFSKMFCERILMYMRGTGRVLENGYTFDEYERLMNHVLSTADTLKCVELRKDKLNKLGINAIEQLIDDVATGDDVLNKGFRTPLDNENENAFNKPLIKVNGKIYALPVTIGSWGWFEALMTVVRNQEKEDNKKNIDKEVGELIEVYIKEKLDEKSITHCCGHYLHPVDGEADLVVEATEGIMLFEIKKKSLTRMAKSGDEFRIVADLLGSLIDSQAQCFRTSHLMIKDGYVDLDDGNGNVTRVEKQDRTAECISVCLGAFGPLQDRILIKSIMDEICNKSLIAKYDGDDKQTIKDVKKFNKAMQKLMQFLNDEKDNGDSKTNPFFNSWFLDLEQLMLIVQDSNSNDELLAQLLETKYVTTGSYNFYRERRMVRMMNGNKG</sequence>
<name>A0A096AJY7_9BACT</name>
<dbReference type="EMBL" id="JRNS01000388">
    <property type="protein sequence ID" value="KGF46936.1"/>
    <property type="molecule type" value="Genomic_DNA"/>
</dbReference>
<proteinExistence type="predicted"/>
<evidence type="ECO:0000313" key="1">
    <source>
        <dbReference type="EMBL" id="KGF46936.1"/>
    </source>
</evidence>
<dbReference type="RefSeq" id="WP_036865275.1">
    <property type="nucleotide sequence ID" value="NZ_JRNS01000388.1"/>
</dbReference>
<dbReference type="Proteomes" id="UP000029578">
    <property type="component" value="Unassembled WGS sequence"/>
</dbReference>
<reference evidence="1 2" key="1">
    <citation type="submission" date="2014-07" db="EMBL/GenBank/DDBJ databases">
        <authorList>
            <person name="McCorrison J."/>
            <person name="Sanka R."/>
            <person name="Torralba M."/>
            <person name="Gillis M."/>
            <person name="Haft D.H."/>
            <person name="Methe B."/>
            <person name="Sutton G."/>
            <person name="Nelson K.E."/>
        </authorList>
    </citation>
    <scope>NUCLEOTIDE SEQUENCE [LARGE SCALE GENOMIC DNA]</scope>
    <source>
        <strain evidence="1 2">DNF00666</strain>
    </source>
</reference>
<gene>
    <name evidence="1" type="ORF">HMPREF0661_07690</name>
</gene>
<organism evidence="1 2">
    <name type="scientific">Prevotella melaninogenica DNF00666</name>
    <dbReference type="NCBI Taxonomy" id="1401073"/>
    <lineage>
        <taxon>Bacteria</taxon>
        <taxon>Pseudomonadati</taxon>
        <taxon>Bacteroidota</taxon>
        <taxon>Bacteroidia</taxon>
        <taxon>Bacteroidales</taxon>
        <taxon>Prevotellaceae</taxon>
        <taxon>Prevotella</taxon>
    </lineage>
</organism>